<proteinExistence type="inferred from homology"/>
<dbReference type="SUPFAM" id="SSF51161">
    <property type="entry name" value="Trimeric LpxA-like enzymes"/>
    <property type="match status" value="1"/>
</dbReference>
<dbReference type="AlphaFoldDB" id="A0A5B8CTX3"/>
<dbReference type="RefSeq" id="WP_140003847.1">
    <property type="nucleotide sequence ID" value="NZ_CP040946.1"/>
</dbReference>
<dbReference type="InterPro" id="IPR050179">
    <property type="entry name" value="Trans_hexapeptide_repeat"/>
</dbReference>
<dbReference type="OrthoDB" id="272049at2"/>
<evidence type="ECO:0000313" key="2">
    <source>
        <dbReference type="EMBL" id="QDC44516.1"/>
    </source>
</evidence>
<gene>
    <name evidence="2" type="ORF">FIU01_08235</name>
</gene>
<protein>
    <submittedName>
        <fullName evidence="2">CatB-related O-acetyltransferase</fullName>
    </submittedName>
</protein>
<dbReference type="InterPro" id="IPR001451">
    <property type="entry name" value="Hexapep"/>
</dbReference>
<dbReference type="Proteomes" id="UP000311008">
    <property type="component" value="Chromosome"/>
</dbReference>
<accession>A0A5B8CTX3</accession>
<dbReference type="InterPro" id="IPR011004">
    <property type="entry name" value="Trimer_LpxA-like_sf"/>
</dbReference>
<evidence type="ECO:0000313" key="3">
    <source>
        <dbReference type="Proteomes" id="UP000311008"/>
    </source>
</evidence>
<organism evidence="2 3">
    <name type="scientific">Methylophilus medardicus</name>
    <dbReference type="NCBI Taxonomy" id="2588534"/>
    <lineage>
        <taxon>Bacteria</taxon>
        <taxon>Pseudomonadati</taxon>
        <taxon>Pseudomonadota</taxon>
        <taxon>Betaproteobacteria</taxon>
        <taxon>Nitrosomonadales</taxon>
        <taxon>Methylophilaceae</taxon>
        <taxon>Methylophilus</taxon>
    </lineage>
</organism>
<dbReference type="GO" id="GO:0016740">
    <property type="term" value="F:transferase activity"/>
    <property type="evidence" value="ECO:0007669"/>
    <property type="project" value="UniProtKB-KW"/>
</dbReference>
<sequence>MWFKELLSAYRENRKVKKLLNKPYRSQQRFKRLYPRYQIGPHTYGTPSVKNPHPAANLSIGDYCSIANNVKIYLGGIHRTDWVTSYPFSSYFSEANGIQDTYLTKGDVLIGNDVWICANAVILSGVTIGDGAVVANSAVVTKDVPPYAVVAGNPAKVIKTRFDEATIQWLLTVKWWSWSEDEVKRVIPLLCSHDIAAFKAYCETNIQSS</sequence>
<name>A0A5B8CTX3_9PROT</name>
<evidence type="ECO:0000256" key="1">
    <source>
        <dbReference type="ARBA" id="ARBA00007274"/>
    </source>
</evidence>
<reference evidence="3" key="1">
    <citation type="journal article" date="2019" name="ISME J.">
        <title>Evolution in action: habitat transition from sediment to the pelagial leads to genome streamlining in Methylophilaceae.</title>
        <authorList>
            <person name="Salcher M."/>
            <person name="Schaefle D."/>
            <person name="Kaspar M."/>
            <person name="Neuenschwander S.M."/>
            <person name="Ghai R."/>
        </authorList>
    </citation>
    <scope>NUCLEOTIDE SEQUENCE [LARGE SCALE GENOMIC DNA]</scope>
    <source>
        <strain evidence="3">MMS-M-51</strain>
    </source>
</reference>
<dbReference type="Pfam" id="PF00132">
    <property type="entry name" value="Hexapep"/>
    <property type="match status" value="1"/>
</dbReference>
<dbReference type="EMBL" id="CP040946">
    <property type="protein sequence ID" value="QDC44516.1"/>
    <property type="molecule type" value="Genomic_DNA"/>
</dbReference>
<dbReference type="PANTHER" id="PTHR43300:SF11">
    <property type="entry name" value="ACETYLTRANSFERASE RV3034C-RELATED"/>
    <property type="match status" value="1"/>
</dbReference>
<keyword evidence="2" id="KW-0808">Transferase</keyword>
<dbReference type="Gene3D" id="2.160.10.10">
    <property type="entry name" value="Hexapeptide repeat proteins"/>
    <property type="match status" value="1"/>
</dbReference>
<comment type="similarity">
    <text evidence="1">Belongs to the transferase hexapeptide repeat family.</text>
</comment>
<dbReference type="CDD" id="cd03349">
    <property type="entry name" value="LbH_XAT"/>
    <property type="match status" value="1"/>
</dbReference>
<keyword evidence="3" id="KW-1185">Reference proteome</keyword>
<dbReference type="PANTHER" id="PTHR43300">
    <property type="entry name" value="ACETYLTRANSFERASE"/>
    <property type="match status" value="1"/>
</dbReference>
<dbReference type="KEGG" id="mmec:FIU01_08235"/>